<evidence type="ECO:0000313" key="2">
    <source>
        <dbReference type="EMBL" id="KAK8026483.1"/>
    </source>
</evidence>
<evidence type="ECO:0000256" key="1">
    <source>
        <dbReference type="SAM" id="MobiDB-lite"/>
    </source>
</evidence>
<name>A0ABR1S3Q1_9PEZI</name>
<proteinExistence type="predicted"/>
<accession>A0ABR1S3Q1</accession>
<organism evidence="2 3">
    <name type="scientific">Apiospora marii</name>
    <dbReference type="NCBI Taxonomy" id="335849"/>
    <lineage>
        <taxon>Eukaryota</taxon>
        <taxon>Fungi</taxon>
        <taxon>Dikarya</taxon>
        <taxon>Ascomycota</taxon>
        <taxon>Pezizomycotina</taxon>
        <taxon>Sordariomycetes</taxon>
        <taxon>Xylariomycetidae</taxon>
        <taxon>Amphisphaeriales</taxon>
        <taxon>Apiosporaceae</taxon>
        <taxon>Apiospora</taxon>
    </lineage>
</organism>
<reference evidence="2 3" key="1">
    <citation type="submission" date="2023-01" db="EMBL/GenBank/DDBJ databases">
        <title>Analysis of 21 Apiospora genomes using comparative genomics revels a genus with tremendous synthesis potential of carbohydrate active enzymes and secondary metabolites.</title>
        <authorList>
            <person name="Sorensen T."/>
        </authorList>
    </citation>
    <scope>NUCLEOTIDE SEQUENCE [LARGE SCALE GENOMIC DNA]</scope>
    <source>
        <strain evidence="2 3">CBS 20057</strain>
    </source>
</reference>
<dbReference type="Proteomes" id="UP001396898">
    <property type="component" value="Unassembled WGS sequence"/>
</dbReference>
<protein>
    <submittedName>
        <fullName evidence="2">Uncharacterized protein</fullName>
    </submittedName>
</protein>
<feature type="region of interest" description="Disordered" evidence="1">
    <location>
        <begin position="154"/>
        <end position="173"/>
    </location>
</feature>
<dbReference type="EMBL" id="JAQQWI010000007">
    <property type="protein sequence ID" value="KAK8026483.1"/>
    <property type="molecule type" value="Genomic_DNA"/>
</dbReference>
<comment type="caution">
    <text evidence="2">The sequence shown here is derived from an EMBL/GenBank/DDBJ whole genome shotgun (WGS) entry which is preliminary data.</text>
</comment>
<sequence>MAPLLWELDGSPSGIIDRNRLSGSPRDLRSEVMATVPQTQDGWPVDWHRDYYAELGIAWDADEHTLLARWNEITAIFKLLSNPYYRAYCRGRIDQFWLQSHPDAYVEEPAPASVPYNGEAYDIADNQPDQQPRDASGPYAGQWYDPVDDPVYQEYHPECSSSAQPGEHANHPVASSTTFDAMRHMTIVNHIHVHDTEAVHHSNRGREAYHGLDSISFISVDGKLEAARKAAQWRNGKTDACKPHM</sequence>
<keyword evidence="3" id="KW-1185">Reference proteome</keyword>
<feature type="region of interest" description="Disordered" evidence="1">
    <location>
        <begin position="109"/>
        <end position="140"/>
    </location>
</feature>
<evidence type="ECO:0000313" key="3">
    <source>
        <dbReference type="Proteomes" id="UP001396898"/>
    </source>
</evidence>
<gene>
    <name evidence="2" type="ORF">PG991_003539</name>
</gene>